<dbReference type="EMBL" id="UXUI01012851">
    <property type="protein sequence ID" value="VDD97112.1"/>
    <property type="molecule type" value="Genomic_DNA"/>
</dbReference>
<evidence type="ECO:0000313" key="3">
    <source>
        <dbReference type="WBParaSite" id="EVEC_0001269001-mRNA-1"/>
    </source>
</evidence>
<evidence type="ECO:0000313" key="2">
    <source>
        <dbReference type="Proteomes" id="UP000274131"/>
    </source>
</evidence>
<dbReference type="Proteomes" id="UP000274131">
    <property type="component" value="Unassembled WGS sequence"/>
</dbReference>
<dbReference type="AlphaFoldDB" id="A0A0N4VNW7"/>
<name>A0A0N4VNW7_ENTVE</name>
<reference evidence="1 2" key="2">
    <citation type="submission" date="2018-10" db="EMBL/GenBank/DDBJ databases">
        <authorList>
            <consortium name="Pathogen Informatics"/>
        </authorList>
    </citation>
    <scope>NUCLEOTIDE SEQUENCE [LARGE SCALE GENOMIC DNA]</scope>
</reference>
<keyword evidence="2" id="KW-1185">Reference proteome</keyword>
<protein>
    <submittedName>
        <fullName evidence="3">Phosphorylase b kinase regulatory subunit</fullName>
    </submittedName>
</protein>
<organism evidence="3">
    <name type="scientific">Enterobius vermicularis</name>
    <name type="common">Human pinworm</name>
    <dbReference type="NCBI Taxonomy" id="51028"/>
    <lineage>
        <taxon>Eukaryota</taxon>
        <taxon>Metazoa</taxon>
        <taxon>Ecdysozoa</taxon>
        <taxon>Nematoda</taxon>
        <taxon>Chromadorea</taxon>
        <taxon>Rhabditida</taxon>
        <taxon>Spirurina</taxon>
        <taxon>Oxyuridomorpha</taxon>
        <taxon>Oxyuroidea</taxon>
        <taxon>Oxyuridae</taxon>
        <taxon>Enterobius</taxon>
    </lineage>
</organism>
<gene>
    <name evidence="1" type="ORF">EVEC_LOCUS11863</name>
</gene>
<accession>A0A0N4VNW7</accession>
<evidence type="ECO:0000313" key="1">
    <source>
        <dbReference type="EMBL" id="VDD97112.1"/>
    </source>
</evidence>
<sequence>MDLKVSYLGRLDDSSIPDRTRQFSSRVQSSQAYSHHLGMLDDSSIPYGSIPSSPVTASDIAFSLVPTAATSTIEESDLSCLVSDRTCFYKKLQRLSMSGINIPAPAVLQDRTKPSDHKYNQKEVYLMTLKNEKHRKGDLLWLAFRAALAGSSIEFLTLVMHVIYESVVWDLEYFHSILARAQNTMFRLYDGLELVVKYEARRLVQTQKLCLTVFTKQSLLDFFRSRSRPEGTILNFDSLG</sequence>
<dbReference type="WBParaSite" id="EVEC_0001269001-mRNA-1">
    <property type="protein sequence ID" value="EVEC_0001269001-mRNA-1"/>
    <property type="gene ID" value="EVEC_0001269001"/>
</dbReference>
<reference evidence="3" key="1">
    <citation type="submission" date="2017-02" db="UniProtKB">
        <authorList>
            <consortium name="WormBaseParasite"/>
        </authorList>
    </citation>
    <scope>IDENTIFICATION</scope>
</reference>
<proteinExistence type="predicted"/>